<dbReference type="SUPFAM" id="SSF55486">
    <property type="entry name" value="Metalloproteases ('zincins'), catalytic domain"/>
    <property type="match status" value="1"/>
</dbReference>
<dbReference type="PRINTS" id="PR00138">
    <property type="entry name" value="MATRIXIN"/>
</dbReference>
<reference evidence="14" key="2">
    <citation type="submission" date="2018-04" db="EMBL/GenBank/DDBJ databases">
        <title>OnivRS2 (Oryza nivara Reference Sequence Version 2).</title>
        <authorList>
            <person name="Zhang J."/>
            <person name="Kudrna D."/>
            <person name="Lee S."/>
            <person name="Talag J."/>
            <person name="Rajasekar S."/>
            <person name="Welchert J."/>
            <person name="Hsing Y.-I."/>
            <person name="Wing R.A."/>
        </authorList>
    </citation>
    <scope>NUCLEOTIDE SEQUENCE [LARGE SCALE GENOMIC DNA]</scope>
</reference>
<accession>A0A0E0FQZ8</accession>
<feature type="binding site" evidence="11">
    <location>
        <position position="502"/>
    </location>
    <ligand>
        <name>Zn(2+)</name>
        <dbReference type="ChEBI" id="CHEBI:29105"/>
        <label>2</label>
        <note>catalytic</note>
    </ligand>
</feature>
<feature type="binding site" evidence="11">
    <location>
        <position position="477"/>
    </location>
    <ligand>
        <name>Ca(2+)</name>
        <dbReference type="ChEBI" id="CHEBI:29108"/>
        <label>3</label>
    </ligand>
</feature>
<keyword evidence="7" id="KW-0482">Metalloprotease</keyword>
<protein>
    <recommendedName>
        <fullName evidence="13">Peptidase metallopeptidase domain-containing protein</fullName>
    </recommendedName>
</protein>
<dbReference type="Pfam" id="PF01471">
    <property type="entry name" value="PG_binding_1"/>
    <property type="match status" value="1"/>
</dbReference>
<feature type="binding site" description="in inhibited form" evidence="11">
    <location>
        <position position="351"/>
    </location>
    <ligand>
        <name>Zn(2+)</name>
        <dbReference type="ChEBI" id="CHEBI:29105"/>
        <label>2</label>
        <note>catalytic</note>
    </ligand>
</feature>
<comment type="cofactor">
    <cofactor evidence="11">
        <name>Ca(2+)</name>
        <dbReference type="ChEBI" id="CHEBI:29108"/>
    </cofactor>
    <text evidence="11">Can bind about 5 Ca(2+) ions per subunit.</text>
</comment>
<feature type="binding site" evidence="11">
    <location>
        <position position="474"/>
    </location>
    <ligand>
        <name>Ca(2+)</name>
        <dbReference type="ChEBI" id="CHEBI:29108"/>
        <label>3</label>
    </ligand>
</feature>
<evidence type="ECO:0000259" key="13">
    <source>
        <dbReference type="SMART" id="SM00235"/>
    </source>
</evidence>
<dbReference type="GO" id="GO:0005737">
    <property type="term" value="C:cytoplasm"/>
    <property type="evidence" value="ECO:0007669"/>
    <property type="project" value="InterPro"/>
</dbReference>
<keyword evidence="11" id="KW-0106">Calcium</keyword>
<dbReference type="eggNOG" id="KOG1565">
    <property type="taxonomic scope" value="Eukaryota"/>
</dbReference>
<feature type="binding site" evidence="11">
    <location>
        <position position="472"/>
    </location>
    <ligand>
        <name>Zn(2+)</name>
        <dbReference type="ChEBI" id="CHEBI:29105"/>
        <label>1</label>
    </ligand>
</feature>
<dbReference type="HOGENOM" id="CLU_458845_0_0_1"/>
<feature type="binding site" evidence="11">
    <location>
        <position position="512"/>
    </location>
    <ligand>
        <name>Zn(2+)</name>
        <dbReference type="ChEBI" id="CHEBI:29105"/>
        <label>2</label>
        <note>catalytic</note>
    </ligand>
</feature>
<feature type="binding site" evidence="11">
    <location>
        <position position="506"/>
    </location>
    <ligand>
        <name>Zn(2+)</name>
        <dbReference type="ChEBI" id="CHEBI:29105"/>
        <label>2</label>
        <note>catalytic</note>
    </ligand>
</feature>
<dbReference type="MEROPS" id="M10.A01"/>
<name>A0A0E0FQZ8_ORYNI</name>
<keyword evidence="3 11" id="KW-0479">Metal-binding</keyword>
<dbReference type="Pfam" id="PF00413">
    <property type="entry name" value="Peptidase_M10"/>
    <property type="match status" value="1"/>
</dbReference>
<proteinExistence type="inferred from homology"/>
<feature type="domain" description="Peptidase metallopeptidase" evidence="13">
    <location>
        <begin position="380"/>
        <end position="547"/>
    </location>
</feature>
<dbReference type="GO" id="GO:0008270">
    <property type="term" value="F:zinc ion binding"/>
    <property type="evidence" value="ECO:0007669"/>
    <property type="project" value="InterPro"/>
</dbReference>
<evidence type="ECO:0000256" key="11">
    <source>
        <dbReference type="PIRSR" id="PIRSR621190-2"/>
    </source>
</evidence>
<evidence type="ECO:0000256" key="7">
    <source>
        <dbReference type="ARBA" id="ARBA00023049"/>
    </source>
</evidence>
<feature type="active site" evidence="10">
    <location>
        <position position="503"/>
    </location>
</feature>
<feature type="binding site" evidence="11">
    <location>
        <position position="449"/>
    </location>
    <ligand>
        <name>Zn(2+)</name>
        <dbReference type="ChEBI" id="CHEBI:29105"/>
        <label>1</label>
    </ligand>
</feature>
<keyword evidence="15" id="KW-1185">Reference proteome</keyword>
<dbReference type="GO" id="GO:0004222">
    <property type="term" value="F:metalloendopeptidase activity"/>
    <property type="evidence" value="ECO:0007669"/>
    <property type="project" value="InterPro"/>
</dbReference>
<dbReference type="AlphaFoldDB" id="A0A0E0FQZ8"/>
<dbReference type="GO" id="GO:0008649">
    <property type="term" value="F:rRNA methyltransferase activity"/>
    <property type="evidence" value="ECO:0007669"/>
    <property type="project" value="InterPro"/>
</dbReference>
<dbReference type="SMART" id="SM00235">
    <property type="entry name" value="ZnMc"/>
    <property type="match status" value="1"/>
</dbReference>
<evidence type="ECO:0000256" key="5">
    <source>
        <dbReference type="ARBA" id="ARBA00022801"/>
    </source>
</evidence>
<comment type="cofactor">
    <cofactor evidence="11">
        <name>Zn(2+)</name>
        <dbReference type="ChEBI" id="CHEBI:29105"/>
    </cofactor>
    <text evidence="11">Binds 2 Zn(2+) ions per subunit.</text>
</comment>
<reference evidence="14" key="1">
    <citation type="submission" date="2015-04" db="UniProtKB">
        <authorList>
            <consortium name="EnsemblPlants"/>
        </authorList>
    </citation>
    <scope>IDENTIFICATION</scope>
    <source>
        <strain evidence="14">SL10</strain>
    </source>
</reference>
<evidence type="ECO:0000256" key="4">
    <source>
        <dbReference type="ARBA" id="ARBA00022729"/>
    </source>
</evidence>
<dbReference type="EnsemblPlants" id="ONIVA01G29790.1">
    <property type="protein sequence ID" value="ONIVA01G29790.1"/>
    <property type="gene ID" value="ONIVA01G29790"/>
</dbReference>
<feature type="short sequence motif" description="Cysteine switch" evidence="12">
    <location>
        <begin position="349"/>
        <end position="356"/>
    </location>
</feature>
<feature type="binding site" evidence="11">
    <location>
        <position position="455"/>
    </location>
    <ligand>
        <name>Ca(2+)</name>
        <dbReference type="ChEBI" id="CHEBI:29108"/>
        <label>3</label>
    </ligand>
</feature>
<dbReference type="NCBIfam" id="TIGR00138">
    <property type="entry name" value="rsmG_gidB"/>
    <property type="match status" value="1"/>
</dbReference>
<dbReference type="HAMAP" id="MF_00074">
    <property type="entry name" value="16SrRNA_methyltr_G"/>
    <property type="match status" value="1"/>
</dbReference>
<dbReference type="InterPro" id="IPR006026">
    <property type="entry name" value="Peptidase_Metallo"/>
</dbReference>
<dbReference type="InterPro" id="IPR033739">
    <property type="entry name" value="M10A_MMP"/>
</dbReference>
<evidence type="ECO:0000256" key="10">
    <source>
        <dbReference type="PIRSR" id="PIRSR621190-1"/>
    </source>
</evidence>
<dbReference type="PANTHER" id="PTHR10201:SF277">
    <property type="entry name" value="OS06G0239100 PROTEIN"/>
    <property type="match status" value="1"/>
</dbReference>
<dbReference type="CDD" id="cd04278">
    <property type="entry name" value="ZnMc_MMP"/>
    <property type="match status" value="1"/>
</dbReference>
<evidence type="ECO:0000313" key="14">
    <source>
        <dbReference type="EnsemblPlants" id="ONIVA01G29790.1"/>
    </source>
</evidence>
<keyword evidence="9" id="KW-0325">Glycoprotein</keyword>
<feature type="binding site" evidence="11">
    <location>
        <position position="437"/>
    </location>
    <ligand>
        <name>Ca(2+)</name>
        <dbReference type="ChEBI" id="CHEBI:29108"/>
        <label>2</label>
    </ligand>
</feature>
<keyword evidence="8" id="KW-0865">Zymogen</keyword>
<dbReference type="InterPro" id="IPR003682">
    <property type="entry name" value="rRNA_ssu_MeTfrase_G"/>
</dbReference>
<dbReference type="FunFam" id="3.40.390.10:FF:000018">
    <property type="entry name" value="Metalloendoproteinase 1"/>
    <property type="match status" value="1"/>
</dbReference>
<evidence type="ECO:0000256" key="2">
    <source>
        <dbReference type="ARBA" id="ARBA00022670"/>
    </source>
</evidence>
<dbReference type="GO" id="GO:0030198">
    <property type="term" value="P:extracellular matrix organization"/>
    <property type="evidence" value="ECO:0007669"/>
    <property type="project" value="TreeGrafter"/>
</dbReference>
<dbReference type="Gene3D" id="3.40.390.10">
    <property type="entry name" value="Collagenase (Catalytic Domain)"/>
    <property type="match status" value="1"/>
</dbReference>
<dbReference type="InterPro" id="IPR024079">
    <property type="entry name" value="MetalloPept_cat_dom_sf"/>
</dbReference>
<dbReference type="GO" id="GO:0030574">
    <property type="term" value="P:collagen catabolic process"/>
    <property type="evidence" value="ECO:0007669"/>
    <property type="project" value="TreeGrafter"/>
</dbReference>
<dbReference type="InterPro" id="IPR002477">
    <property type="entry name" value="Peptidoglycan-bd-like"/>
</dbReference>
<keyword evidence="4" id="KW-0732">Signal</keyword>
<keyword evidence="5" id="KW-0378">Hydrolase</keyword>
<dbReference type="Pfam" id="PF02527">
    <property type="entry name" value="GidB"/>
    <property type="match status" value="1"/>
</dbReference>
<sequence length="595" mass="63215">MSLCCFSSSTAAAAAARRFLLPHLFLGRRRHRHDQVRYTILHHPRTHTTAAPPAAAASTIRLSPSQQRQVSLYVDALLDWNQRLTRPLVAAPVFFSGAQRMNLTAVTDEGEVMTRHVADSLAVLPPLERAYRGDLGGMRLVDVGSGAGLPGLILAVARPSWKFTLLESMQKRCLFLEHAVEVMGLSNVDVVCDRAENVGQSPDFREAFDVAVARAVAELKVLAAMATTTSPLVVVLLAVVAAIAVSPVQPAFALPAGLPDIKSLTNPWSAFKNLSGCHFGDERQGLGKLKDYLWHFGYLSYPSSSSLSPSFNDLFDADMELAIKMYQGNFGLDVTGDLDAATVSQMMAPRCGVADVVNGTSTMGGGGGVRGRGLYSYFPGSPRWPRSRTTLRYAITATSQTSIDRATLSKVFASAFARWSAATTLNFTEAASAADADITIGFYGGDHGDGEAFDGPLGTLAHAFSPTNGRLHLDASEAWVAGGDVTRASSNAAVDLESVAVHEIGHILGLGHSSAVDSIMFPTLTSRTKKVNLATDDVAGIQGLYGNNPNFKGVTPPATSSREMDSAGAGELSRPWRRLLDGAAGLLVGLSLAWL</sequence>
<evidence type="ECO:0000256" key="6">
    <source>
        <dbReference type="ARBA" id="ARBA00022833"/>
    </source>
</evidence>
<feature type="binding site" evidence="11">
    <location>
        <position position="454"/>
    </location>
    <ligand>
        <name>Ca(2+)</name>
        <dbReference type="ChEBI" id="CHEBI:29108"/>
        <label>3</label>
    </ligand>
</feature>
<evidence type="ECO:0000256" key="3">
    <source>
        <dbReference type="ARBA" id="ARBA00022723"/>
    </source>
</evidence>
<dbReference type="Proteomes" id="UP000006591">
    <property type="component" value="Chromosome 1"/>
</dbReference>
<feature type="binding site" evidence="11">
    <location>
        <position position="462"/>
    </location>
    <ligand>
        <name>Zn(2+)</name>
        <dbReference type="ChEBI" id="CHEBI:29105"/>
        <label>1</label>
    </ligand>
</feature>
<dbReference type="STRING" id="4536.A0A0E0FQZ8"/>
<feature type="binding site" evidence="11">
    <location>
        <position position="447"/>
    </location>
    <ligand>
        <name>Zn(2+)</name>
        <dbReference type="ChEBI" id="CHEBI:29105"/>
        <label>1</label>
    </ligand>
</feature>
<dbReference type="GO" id="GO:0006508">
    <property type="term" value="P:proteolysis"/>
    <property type="evidence" value="ECO:0007669"/>
    <property type="project" value="UniProtKB-KW"/>
</dbReference>
<dbReference type="Gene3D" id="3.40.50.150">
    <property type="entry name" value="Vaccinia Virus protein VP39"/>
    <property type="match status" value="1"/>
</dbReference>
<keyword evidence="6 11" id="KW-0862">Zinc</keyword>
<dbReference type="Gramene" id="ONIVA01G29790.1">
    <property type="protein sequence ID" value="ONIVA01G29790.1"/>
    <property type="gene ID" value="ONIVA01G29790"/>
</dbReference>
<evidence type="ECO:0000256" key="8">
    <source>
        <dbReference type="ARBA" id="ARBA00023145"/>
    </source>
</evidence>
<dbReference type="PANTHER" id="PTHR10201">
    <property type="entry name" value="MATRIX METALLOPROTEINASE"/>
    <property type="match status" value="1"/>
</dbReference>
<evidence type="ECO:0000313" key="15">
    <source>
        <dbReference type="Proteomes" id="UP000006591"/>
    </source>
</evidence>
<dbReference type="SUPFAM" id="SSF47090">
    <property type="entry name" value="PGBD-like"/>
    <property type="match status" value="1"/>
</dbReference>
<organism evidence="14">
    <name type="scientific">Oryza nivara</name>
    <name type="common">Indian wild rice</name>
    <name type="synonym">Oryza sativa f. spontanea</name>
    <dbReference type="NCBI Taxonomy" id="4536"/>
    <lineage>
        <taxon>Eukaryota</taxon>
        <taxon>Viridiplantae</taxon>
        <taxon>Streptophyta</taxon>
        <taxon>Embryophyta</taxon>
        <taxon>Tracheophyta</taxon>
        <taxon>Spermatophyta</taxon>
        <taxon>Magnoliopsida</taxon>
        <taxon>Liliopsida</taxon>
        <taxon>Poales</taxon>
        <taxon>Poaceae</taxon>
        <taxon>BOP clade</taxon>
        <taxon>Oryzoideae</taxon>
        <taxon>Oryzeae</taxon>
        <taxon>Oryzinae</taxon>
        <taxon>Oryza</taxon>
    </lineage>
</organism>
<dbReference type="SUPFAM" id="SSF53335">
    <property type="entry name" value="S-adenosyl-L-methionine-dependent methyltransferases"/>
    <property type="match status" value="1"/>
</dbReference>
<dbReference type="InterPro" id="IPR036365">
    <property type="entry name" value="PGBD-like_sf"/>
</dbReference>
<feature type="binding site" evidence="11">
    <location>
        <position position="477"/>
    </location>
    <ligand>
        <name>Ca(2+)</name>
        <dbReference type="ChEBI" id="CHEBI:29108"/>
        <label>1</label>
    </ligand>
</feature>
<evidence type="ECO:0000256" key="12">
    <source>
        <dbReference type="PIRSR" id="PIRSR621190-5"/>
    </source>
</evidence>
<evidence type="ECO:0000256" key="9">
    <source>
        <dbReference type="ARBA" id="ARBA00023180"/>
    </source>
</evidence>
<dbReference type="GO" id="GO:0031012">
    <property type="term" value="C:extracellular matrix"/>
    <property type="evidence" value="ECO:0007669"/>
    <property type="project" value="InterPro"/>
</dbReference>
<feature type="binding site" evidence="11">
    <location>
        <position position="520"/>
    </location>
    <ligand>
        <name>Zn(2+)</name>
        <dbReference type="ChEBI" id="CHEBI:29105"/>
        <label>2</label>
        <note>catalytic</note>
    </ligand>
</feature>
<evidence type="ECO:0000256" key="1">
    <source>
        <dbReference type="ARBA" id="ARBA00009614"/>
    </source>
</evidence>
<dbReference type="InterPro" id="IPR029063">
    <property type="entry name" value="SAM-dependent_MTases_sf"/>
</dbReference>
<comment type="similarity">
    <text evidence="1">Belongs to the peptidase M10A family. Matrix metalloproteinases (MMPs) subfamily.</text>
</comment>
<dbReference type="InterPro" id="IPR001818">
    <property type="entry name" value="Pept_M10_metallopeptidase"/>
</dbReference>
<dbReference type="InterPro" id="IPR021190">
    <property type="entry name" value="Pept_M10A"/>
</dbReference>
<keyword evidence="2" id="KW-0645">Protease</keyword>